<evidence type="ECO:0008006" key="2">
    <source>
        <dbReference type="Google" id="ProtNLM"/>
    </source>
</evidence>
<dbReference type="InterPro" id="IPR044911">
    <property type="entry name" value="V-type_ATPase_csu/dsu_dom_3"/>
</dbReference>
<dbReference type="Gene3D" id="1.10.132.50">
    <property type="entry name" value="ATP synthase (C/AC39) subunit, domain 3"/>
    <property type="match status" value="2"/>
</dbReference>
<organism evidence="1">
    <name type="scientific">Caldisericum exile</name>
    <dbReference type="NCBI Taxonomy" id="693075"/>
    <lineage>
        <taxon>Bacteria</taxon>
        <taxon>Pseudomonadati</taxon>
        <taxon>Caldisericota/Cryosericota group</taxon>
        <taxon>Caldisericota</taxon>
        <taxon>Caldisericia</taxon>
        <taxon>Caldisericales</taxon>
        <taxon>Caldisericaceae</taxon>
        <taxon>Caldisericum</taxon>
    </lineage>
</organism>
<proteinExistence type="predicted"/>
<gene>
    <name evidence="1" type="ORF">ENV82_03240</name>
</gene>
<dbReference type="EMBL" id="DTHV01000102">
    <property type="protein sequence ID" value="HGW60429.1"/>
    <property type="molecule type" value="Genomic_DNA"/>
</dbReference>
<dbReference type="InterPro" id="IPR036079">
    <property type="entry name" value="ATPase_csu/dsu_sf"/>
</dbReference>
<name>A0A7C4U0P2_9BACT</name>
<protein>
    <recommendedName>
        <fullName evidence="2">V-type ATP synthase subunit C</fullName>
    </recommendedName>
</protein>
<accession>A0A7C4U0P2</accession>
<sequence length="303" mass="36343">MFKIPLNLKEKSYYDFLCGRVKVLETYLIEEPLYKDLVKKNFREFVQFLQGYPYKNFLIGEDFQSVKDAIIKRKEFEFSDFEKFGLKDFIDVFFRSSAYFLLTKKKDFVSPPSLPGFSEILTSTHNELFATSKTYLRPLVIDANYLTFLFEGALLLRNDFIIDFYRELTENYIIMILMRNYRFVQDHFLGRSEFDEILRFLSLHFPYSTFLRKVTNFNEFEEMLRDSKGLYFEKDISSEWTQLLNKTLKKAFEKGRYLNEGIEPIFVYLLKIDWEAHILQKLAYALYFGVDPGEITELEFAYE</sequence>
<dbReference type="SUPFAM" id="SSF103486">
    <property type="entry name" value="V-type ATP synthase subunit C"/>
    <property type="match status" value="1"/>
</dbReference>
<comment type="caution">
    <text evidence="1">The sequence shown here is derived from an EMBL/GenBank/DDBJ whole genome shotgun (WGS) entry which is preliminary data.</text>
</comment>
<evidence type="ECO:0000313" key="1">
    <source>
        <dbReference type="EMBL" id="HGW60429.1"/>
    </source>
</evidence>
<dbReference type="AlphaFoldDB" id="A0A7C4U0P2"/>
<reference evidence="1" key="1">
    <citation type="journal article" date="2020" name="mSystems">
        <title>Genome- and Community-Level Interaction Insights into Carbon Utilization and Element Cycling Functions of Hydrothermarchaeota in Hydrothermal Sediment.</title>
        <authorList>
            <person name="Zhou Z."/>
            <person name="Liu Y."/>
            <person name="Xu W."/>
            <person name="Pan J."/>
            <person name="Luo Z.H."/>
            <person name="Li M."/>
        </authorList>
    </citation>
    <scope>NUCLEOTIDE SEQUENCE [LARGE SCALE GENOMIC DNA]</scope>
    <source>
        <strain evidence="1">SpSt-794</strain>
    </source>
</reference>